<protein>
    <recommendedName>
        <fullName evidence="2">Glycosyltransferase</fullName>
    </recommendedName>
</protein>
<dbReference type="Pfam" id="PF05212">
    <property type="entry name" value="DUF707"/>
    <property type="match status" value="1"/>
</dbReference>
<reference evidence="1" key="1">
    <citation type="journal article" date="2020" name="Nature">
        <title>Giant virus diversity and host interactions through global metagenomics.</title>
        <authorList>
            <person name="Schulz F."/>
            <person name="Roux S."/>
            <person name="Paez-Espino D."/>
            <person name="Jungbluth S."/>
            <person name="Walsh D.A."/>
            <person name="Denef V.J."/>
            <person name="McMahon K.D."/>
            <person name="Konstantinidis K.T."/>
            <person name="Eloe-Fadrosh E.A."/>
            <person name="Kyrpides N.C."/>
            <person name="Woyke T."/>
        </authorList>
    </citation>
    <scope>NUCLEOTIDE SEQUENCE</scope>
    <source>
        <strain evidence="1">GVMAG-M-3300023174-57</strain>
    </source>
</reference>
<proteinExistence type="predicted"/>
<sequence>MRYLVFTSAGDNTNFDTLWIADDQPYDIYVVYYGDSDERWNRYKAKVKYAERRKGSKFQNFYHVYTHMAELVSEYDYVFILDDDILISPKDINAMFHIAEQYDLLICQPAFENRSIISHPITKRSRGILLAYTNFVEVNVPLYSRAALAKLMSLYDTSLIGWGVDYLSVFANGIAHTDRYAIVHSIGCSNPTLKDKGLVDRELELIPDWDKRKELWLDYASKHGFYSYPLTTYKTLTLTDDQEV</sequence>
<dbReference type="InterPro" id="IPR029044">
    <property type="entry name" value="Nucleotide-diphossugar_trans"/>
</dbReference>
<dbReference type="SUPFAM" id="SSF53448">
    <property type="entry name" value="Nucleotide-diphospho-sugar transferases"/>
    <property type="match status" value="1"/>
</dbReference>
<evidence type="ECO:0000313" key="1">
    <source>
        <dbReference type="EMBL" id="QHT19433.1"/>
    </source>
</evidence>
<dbReference type="EMBL" id="MN739666">
    <property type="protein sequence ID" value="QHT19433.1"/>
    <property type="molecule type" value="Genomic_DNA"/>
</dbReference>
<dbReference type="InterPro" id="IPR007877">
    <property type="entry name" value="DUF707"/>
</dbReference>
<organism evidence="1">
    <name type="scientific">viral metagenome</name>
    <dbReference type="NCBI Taxonomy" id="1070528"/>
    <lineage>
        <taxon>unclassified sequences</taxon>
        <taxon>metagenomes</taxon>
        <taxon>organismal metagenomes</taxon>
    </lineage>
</organism>
<accession>A0A6C0DT90</accession>
<dbReference type="Gene3D" id="3.90.550.10">
    <property type="entry name" value="Spore Coat Polysaccharide Biosynthesis Protein SpsA, Chain A"/>
    <property type="match status" value="1"/>
</dbReference>
<name>A0A6C0DT90_9ZZZZ</name>
<evidence type="ECO:0008006" key="2">
    <source>
        <dbReference type="Google" id="ProtNLM"/>
    </source>
</evidence>
<dbReference type="AlphaFoldDB" id="A0A6C0DT90"/>